<accession>A0A8T0H0W0</accession>
<proteinExistence type="predicted"/>
<dbReference type="PROSITE" id="PS50846">
    <property type="entry name" value="HMA_2"/>
    <property type="match status" value="1"/>
</dbReference>
<organism evidence="3 4">
    <name type="scientific">Ceratodon purpureus</name>
    <name type="common">Fire moss</name>
    <name type="synonym">Dicranum purpureum</name>
    <dbReference type="NCBI Taxonomy" id="3225"/>
    <lineage>
        <taxon>Eukaryota</taxon>
        <taxon>Viridiplantae</taxon>
        <taxon>Streptophyta</taxon>
        <taxon>Embryophyta</taxon>
        <taxon>Bryophyta</taxon>
        <taxon>Bryophytina</taxon>
        <taxon>Bryopsida</taxon>
        <taxon>Dicranidae</taxon>
        <taxon>Pseudoditrichales</taxon>
        <taxon>Ditrichaceae</taxon>
        <taxon>Ceratodon</taxon>
    </lineage>
</organism>
<dbReference type="InterPro" id="IPR006121">
    <property type="entry name" value="HMA_dom"/>
</dbReference>
<dbReference type="GO" id="GO:0046872">
    <property type="term" value="F:metal ion binding"/>
    <property type="evidence" value="ECO:0007669"/>
    <property type="project" value="UniProtKB-KW"/>
</dbReference>
<feature type="domain" description="HMA" evidence="2">
    <location>
        <begin position="50"/>
        <end position="113"/>
    </location>
</feature>
<evidence type="ECO:0000313" key="4">
    <source>
        <dbReference type="Proteomes" id="UP000822688"/>
    </source>
</evidence>
<evidence type="ECO:0000313" key="3">
    <source>
        <dbReference type="EMBL" id="KAG0564753.1"/>
    </source>
</evidence>
<dbReference type="Pfam" id="PF00403">
    <property type="entry name" value="HMA"/>
    <property type="match status" value="1"/>
</dbReference>
<dbReference type="PANTHER" id="PTHR22814:SF336">
    <property type="entry name" value="HEAVY METAL-ASSOCIATED ISOPRENYLATED PLANT PROTEIN 23"/>
    <property type="match status" value="1"/>
</dbReference>
<dbReference type="AlphaFoldDB" id="A0A8T0H0W0"/>
<dbReference type="PANTHER" id="PTHR22814">
    <property type="entry name" value="COPPER TRANSPORT PROTEIN ATOX1-RELATED"/>
    <property type="match status" value="1"/>
</dbReference>
<gene>
    <name evidence="3" type="ORF">KC19_8G136900</name>
</gene>
<dbReference type="SUPFAM" id="SSF55008">
    <property type="entry name" value="HMA, heavy metal-associated domain"/>
    <property type="match status" value="1"/>
</dbReference>
<dbReference type="EMBL" id="CM026429">
    <property type="protein sequence ID" value="KAG0564753.1"/>
    <property type="molecule type" value="Genomic_DNA"/>
</dbReference>
<keyword evidence="4" id="KW-1185">Reference proteome</keyword>
<comment type="caution">
    <text evidence="3">The sequence shown here is derived from an EMBL/GenBank/DDBJ whole genome shotgun (WGS) entry which is preliminary data.</text>
</comment>
<evidence type="ECO:0000256" key="1">
    <source>
        <dbReference type="ARBA" id="ARBA00022723"/>
    </source>
</evidence>
<evidence type="ECO:0000259" key="2">
    <source>
        <dbReference type="PROSITE" id="PS50846"/>
    </source>
</evidence>
<keyword evidence="1" id="KW-0479">Metal-binding</keyword>
<dbReference type="Gene3D" id="3.30.70.100">
    <property type="match status" value="1"/>
</dbReference>
<sequence>MMSMQELFYGPNEPTWIVHPRRRYGKRRNYYRIHGQCPACASVENHMPAVQTVLFKVPLCCDKCVRTIKEEFLSLDDVERVACDQWTQQVTITSSIDPEKLLRRLQKIKKRSTFWPA</sequence>
<dbReference type="InterPro" id="IPR036163">
    <property type="entry name" value="HMA_dom_sf"/>
</dbReference>
<dbReference type="Proteomes" id="UP000822688">
    <property type="component" value="Chromosome 8"/>
</dbReference>
<reference evidence="3" key="1">
    <citation type="submission" date="2020-06" db="EMBL/GenBank/DDBJ databases">
        <title>WGS assembly of Ceratodon purpureus strain R40.</title>
        <authorList>
            <person name="Carey S.B."/>
            <person name="Jenkins J."/>
            <person name="Shu S."/>
            <person name="Lovell J.T."/>
            <person name="Sreedasyam A."/>
            <person name="Maumus F."/>
            <person name="Tiley G.P."/>
            <person name="Fernandez-Pozo N."/>
            <person name="Barry K."/>
            <person name="Chen C."/>
            <person name="Wang M."/>
            <person name="Lipzen A."/>
            <person name="Daum C."/>
            <person name="Saski C.A."/>
            <person name="Payton A.C."/>
            <person name="Mcbreen J.C."/>
            <person name="Conrad R.E."/>
            <person name="Kollar L.M."/>
            <person name="Olsson S."/>
            <person name="Huttunen S."/>
            <person name="Landis J.B."/>
            <person name="Wickett N.J."/>
            <person name="Johnson M.G."/>
            <person name="Rensing S.A."/>
            <person name="Grimwood J."/>
            <person name="Schmutz J."/>
            <person name="Mcdaniel S.F."/>
        </authorList>
    </citation>
    <scope>NUCLEOTIDE SEQUENCE</scope>
    <source>
        <strain evidence="3">R40</strain>
    </source>
</reference>
<name>A0A8T0H0W0_CERPU</name>
<protein>
    <recommendedName>
        <fullName evidence="2">HMA domain-containing protein</fullName>
    </recommendedName>
</protein>